<feature type="region of interest" description="Disordered" evidence="1">
    <location>
        <begin position="61"/>
        <end position="92"/>
    </location>
</feature>
<organism evidence="2 3">
    <name type="scientific">Austropuccinia psidii MF-1</name>
    <dbReference type="NCBI Taxonomy" id="1389203"/>
    <lineage>
        <taxon>Eukaryota</taxon>
        <taxon>Fungi</taxon>
        <taxon>Dikarya</taxon>
        <taxon>Basidiomycota</taxon>
        <taxon>Pucciniomycotina</taxon>
        <taxon>Pucciniomycetes</taxon>
        <taxon>Pucciniales</taxon>
        <taxon>Sphaerophragmiaceae</taxon>
        <taxon>Austropuccinia</taxon>
    </lineage>
</organism>
<sequence length="110" mass="12665">MSVGQPTVRQTMRAKDAVTLAQIFIRSRPLRIQWPESPDRTWLVKKFPYLEGALEFLENPNAHTQKLSTRPRLSNQTPAPTTNAKKNPKKVRKLQVGKLLRMVLDMMVPM</sequence>
<accession>A0A9Q3Q7V7</accession>
<feature type="compositionally biased region" description="Polar residues" evidence="1">
    <location>
        <begin position="61"/>
        <end position="85"/>
    </location>
</feature>
<evidence type="ECO:0000313" key="2">
    <source>
        <dbReference type="EMBL" id="MBW0586102.1"/>
    </source>
</evidence>
<dbReference type="Proteomes" id="UP000765509">
    <property type="component" value="Unassembled WGS sequence"/>
</dbReference>
<dbReference type="EMBL" id="AVOT02122927">
    <property type="protein sequence ID" value="MBW0586102.1"/>
    <property type="molecule type" value="Genomic_DNA"/>
</dbReference>
<evidence type="ECO:0000313" key="3">
    <source>
        <dbReference type="Proteomes" id="UP000765509"/>
    </source>
</evidence>
<name>A0A9Q3Q7V7_9BASI</name>
<comment type="caution">
    <text evidence="2">The sequence shown here is derived from an EMBL/GenBank/DDBJ whole genome shotgun (WGS) entry which is preliminary data.</text>
</comment>
<proteinExistence type="predicted"/>
<reference evidence="2" key="1">
    <citation type="submission" date="2021-03" db="EMBL/GenBank/DDBJ databases">
        <title>Draft genome sequence of rust myrtle Austropuccinia psidii MF-1, a brazilian biotype.</title>
        <authorList>
            <person name="Quecine M.C."/>
            <person name="Pachon D.M.R."/>
            <person name="Bonatelli M.L."/>
            <person name="Correr F.H."/>
            <person name="Franceschini L.M."/>
            <person name="Leite T.F."/>
            <person name="Margarido G.R.A."/>
            <person name="Almeida C.A."/>
            <person name="Ferrarezi J.A."/>
            <person name="Labate C.A."/>
        </authorList>
    </citation>
    <scope>NUCLEOTIDE SEQUENCE</scope>
    <source>
        <strain evidence="2">MF-1</strain>
    </source>
</reference>
<dbReference type="AlphaFoldDB" id="A0A9Q3Q7V7"/>
<protein>
    <submittedName>
        <fullName evidence="2">Uncharacterized protein</fullName>
    </submittedName>
</protein>
<keyword evidence="3" id="KW-1185">Reference proteome</keyword>
<evidence type="ECO:0000256" key="1">
    <source>
        <dbReference type="SAM" id="MobiDB-lite"/>
    </source>
</evidence>
<gene>
    <name evidence="2" type="ORF">O181_125817</name>
</gene>